<evidence type="ECO:0000256" key="1">
    <source>
        <dbReference type="SAM" id="Phobius"/>
    </source>
</evidence>
<accession>A0A6J6JRV8</accession>
<dbReference type="AlphaFoldDB" id="A0A6J6JRV8"/>
<organism evidence="3">
    <name type="scientific">freshwater metagenome</name>
    <dbReference type="NCBI Taxonomy" id="449393"/>
    <lineage>
        <taxon>unclassified sequences</taxon>
        <taxon>metagenomes</taxon>
        <taxon>ecological metagenomes</taxon>
    </lineage>
</organism>
<evidence type="ECO:0000313" key="2">
    <source>
        <dbReference type="EMBL" id="CAB4563315.1"/>
    </source>
</evidence>
<reference evidence="3" key="1">
    <citation type="submission" date="2020-05" db="EMBL/GenBank/DDBJ databases">
        <authorList>
            <person name="Chiriac C."/>
            <person name="Salcher M."/>
            <person name="Ghai R."/>
            <person name="Kavagutti S V."/>
        </authorList>
    </citation>
    <scope>NUCLEOTIDE SEQUENCE</scope>
</reference>
<sequence length="665" mass="70253">MDKSVSPLGVNRPIRALLTMLSVSAITASVVVGSSPAFGNEGRAAARVDIVVQGGGIVDPADVTELSVILRADETGLLGAGEIVLRLTESRFTSEEQIRRFLAGESNPVFSEVATAQTPDVPQLESRELPLALGADLWDFRLPKDEPTNSSEPPRRQAGVFGIEVTYSHPSNMTPALRKLAGRQVIVVIPEDLVIPRANIAPIVTLTTAADGGVTLRPEELQALTIAGGAVDVVTAAVRTHPATIAIDSRITASITALGDQAPPESLAWASALGTVGLAQFGLPWADADPLGSLEIDTLTYARLGEYPWIHGDAVTNDDLETLATRSASAVLVSSNSIPSDRAVVTIGQARVIRVDAQLSALATDALQAPTPLEAEADMQRAQGLIAYRALTGNQEILIFSTGRLPATAIAPRIDAVLGRLVSMPVSNSVAVPLTVAPTEILTSVLGTANPREYREFVTRVRELWEGDVTFATIASDPEGSVFGRWTRYQALLSSTWRENPNGLATEWERAKEDSRDFRNSVRIEQGSAITVLSDQTSLPVTVVNNLPSDVVVILAVRPTTGILAVETPHVRLTIPPGDAMRALIPVQSLANGTVPVEFALFSAGGEPVGETVTIPVTIRAGWEGIISIGLAVVVGGTFAFGLIRAIQRRRGDQRATASGDEVSA</sequence>
<dbReference type="Pfam" id="PF19516">
    <property type="entry name" value="DUF6049"/>
    <property type="match status" value="1"/>
</dbReference>
<evidence type="ECO:0000313" key="3">
    <source>
        <dbReference type="EMBL" id="CAB4639746.1"/>
    </source>
</evidence>
<dbReference type="EMBL" id="CAEZTM010000006">
    <property type="protein sequence ID" value="CAB4563315.1"/>
    <property type="molecule type" value="Genomic_DNA"/>
</dbReference>
<proteinExistence type="predicted"/>
<dbReference type="InterPro" id="IPR046112">
    <property type="entry name" value="DUF6049"/>
</dbReference>
<dbReference type="EMBL" id="CAEZVY010000036">
    <property type="protein sequence ID" value="CAB4639746.1"/>
    <property type="molecule type" value="Genomic_DNA"/>
</dbReference>
<keyword evidence="1" id="KW-1133">Transmembrane helix</keyword>
<protein>
    <submittedName>
        <fullName evidence="3">Unannotated protein</fullName>
    </submittedName>
</protein>
<keyword evidence="1" id="KW-0812">Transmembrane</keyword>
<feature type="transmembrane region" description="Helical" evidence="1">
    <location>
        <begin position="625"/>
        <end position="647"/>
    </location>
</feature>
<name>A0A6J6JRV8_9ZZZZ</name>
<keyword evidence="1" id="KW-0472">Membrane</keyword>
<gene>
    <name evidence="2" type="ORF">UFOPK1684_00250</name>
    <name evidence="3" type="ORF">UFOPK2158_00476</name>
</gene>